<feature type="transmembrane region" description="Helical" evidence="1">
    <location>
        <begin position="45"/>
        <end position="63"/>
    </location>
</feature>
<proteinExistence type="predicted"/>
<dbReference type="AlphaFoldDB" id="A0AAI9MUE3"/>
<gene>
    <name evidence="2" type="ORF">PN925_004164</name>
</gene>
<dbReference type="EMBL" id="ABKJEP030000141">
    <property type="protein sequence ID" value="EMO9458724.1"/>
    <property type="molecule type" value="Genomic_DNA"/>
</dbReference>
<comment type="caution">
    <text evidence="2">The sequence shown here is derived from an EMBL/GenBank/DDBJ whole genome shotgun (WGS) entry which is preliminary data.</text>
</comment>
<reference evidence="2" key="1">
    <citation type="submission" date="2024-02" db="EMBL/GenBank/DDBJ databases">
        <authorList>
            <consortium name="Clinical and Environmental Microbiology Branch: Whole genome sequencing antimicrobial resistance pathogens in the healthcare setting"/>
        </authorList>
    </citation>
    <scope>NUCLEOTIDE SEQUENCE</scope>
    <source>
        <strain evidence="2">2023KU-00017</strain>
    </source>
</reference>
<name>A0AAI9MUE3_MORMO</name>
<feature type="transmembrane region" description="Helical" evidence="1">
    <location>
        <begin position="69"/>
        <end position="93"/>
    </location>
</feature>
<keyword evidence="1" id="KW-0812">Transmembrane</keyword>
<keyword evidence="1" id="KW-0472">Membrane</keyword>
<evidence type="ECO:0000256" key="1">
    <source>
        <dbReference type="SAM" id="Phobius"/>
    </source>
</evidence>
<keyword evidence="1" id="KW-1133">Transmembrane helix</keyword>
<organism evidence="2">
    <name type="scientific">Morganella morganii</name>
    <name type="common">Proteus morganii</name>
    <dbReference type="NCBI Taxonomy" id="582"/>
    <lineage>
        <taxon>Bacteria</taxon>
        <taxon>Pseudomonadati</taxon>
        <taxon>Pseudomonadota</taxon>
        <taxon>Gammaproteobacteria</taxon>
        <taxon>Enterobacterales</taxon>
        <taxon>Morganellaceae</taxon>
        <taxon>Morganella</taxon>
    </lineage>
</organism>
<evidence type="ECO:0000313" key="2">
    <source>
        <dbReference type="EMBL" id="EMO9458724.1"/>
    </source>
</evidence>
<protein>
    <submittedName>
        <fullName evidence="2">Uncharacterized protein</fullName>
    </submittedName>
</protein>
<sequence length="107" mass="12134">MNIDFDELKKTGFTQKELDKITENTRMHGGPIAEAINDLANRFKIFLWFSVFFAIVFIALLIWGSESKIIGGGIGLLAGVFIISLTFPVPLGYKAWKYRKKDKTQSF</sequence>
<accession>A0AAI9MUE3</accession>